<dbReference type="GO" id="GO:0016740">
    <property type="term" value="F:transferase activity"/>
    <property type="evidence" value="ECO:0007669"/>
    <property type="project" value="UniProtKB-KW"/>
</dbReference>
<organism evidence="5 6">
    <name type="scientific">Spinacia oleracea</name>
    <name type="common">Spinach</name>
    <dbReference type="NCBI Taxonomy" id="3562"/>
    <lineage>
        <taxon>Eukaryota</taxon>
        <taxon>Viridiplantae</taxon>
        <taxon>Streptophyta</taxon>
        <taxon>Embryophyta</taxon>
        <taxon>Tracheophyta</taxon>
        <taxon>Spermatophyta</taxon>
        <taxon>Magnoliopsida</taxon>
        <taxon>eudicotyledons</taxon>
        <taxon>Gunneridae</taxon>
        <taxon>Pentapetalae</taxon>
        <taxon>Caryophyllales</taxon>
        <taxon>Chenopodiaceae</taxon>
        <taxon>Chenopodioideae</taxon>
        <taxon>Anserineae</taxon>
        <taxon>Spinacia</taxon>
    </lineage>
</organism>
<keyword evidence="5" id="KW-1185">Reference proteome</keyword>
<evidence type="ECO:0000256" key="1">
    <source>
        <dbReference type="ARBA" id="ARBA00004173"/>
    </source>
</evidence>
<dbReference type="SUPFAM" id="SSF103025">
    <property type="entry name" value="Folate-binding domain"/>
    <property type="match status" value="1"/>
</dbReference>
<dbReference type="GO" id="GO:0016226">
    <property type="term" value="P:iron-sulfur cluster assembly"/>
    <property type="evidence" value="ECO:0000318"/>
    <property type="project" value="GO_Central"/>
</dbReference>
<keyword evidence="3" id="KW-0496">Mitochondrion</keyword>
<name>A0A9R0K5S8_SPIOL</name>
<dbReference type="Pfam" id="PF25455">
    <property type="entry name" value="Beta-barrel_CAF17_C"/>
    <property type="match status" value="1"/>
</dbReference>
<dbReference type="AlphaFoldDB" id="A0A9R0K5S8"/>
<keyword evidence="2" id="KW-0809">Transit peptide</keyword>
<dbReference type="Proteomes" id="UP000813463">
    <property type="component" value="Chromosome 6"/>
</dbReference>
<accession>A0A9R0K5S8</accession>
<reference evidence="5" key="1">
    <citation type="journal article" date="2021" name="Nat. Commun.">
        <title>Genomic analyses provide insights into spinach domestication and the genetic basis of agronomic traits.</title>
        <authorList>
            <person name="Cai X."/>
            <person name="Sun X."/>
            <person name="Xu C."/>
            <person name="Sun H."/>
            <person name="Wang X."/>
            <person name="Ge C."/>
            <person name="Zhang Z."/>
            <person name="Wang Q."/>
            <person name="Fei Z."/>
            <person name="Jiao C."/>
            <person name="Wang Q."/>
        </authorList>
    </citation>
    <scope>NUCLEOTIDE SEQUENCE [LARGE SCALE GENOMIC DNA]</scope>
    <source>
        <strain evidence="5">cv. Varoflay</strain>
    </source>
</reference>
<dbReference type="PANTHER" id="PTHR22602">
    <property type="entry name" value="TRANSFERASE CAF17, MITOCHONDRIAL-RELATED"/>
    <property type="match status" value="1"/>
</dbReference>
<dbReference type="InterPro" id="IPR017703">
    <property type="entry name" value="YgfZ/GCV_T_CS"/>
</dbReference>
<reference evidence="6" key="2">
    <citation type="submission" date="2025-08" db="UniProtKB">
        <authorList>
            <consortium name="RefSeq"/>
        </authorList>
    </citation>
    <scope>IDENTIFICATION</scope>
    <source>
        <tissue evidence="6">Leaf</tissue>
    </source>
</reference>
<dbReference type="KEGG" id="soe:110797763"/>
<protein>
    <submittedName>
        <fullName evidence="6">Transferase At4g12130, mitochondrial</fullName>
    </submittedName>
</protein>
<dbReference type="GO" id="GO:0005759">
    <property type="term" value="C:mitochondrial matrix"/>
    <property type="evidence" value="ECO:0000318"/>
    <property type="project" value="GO_Central"/>
</dbReference>
<dbReference type="InterPro" id="IPR045179">
    <property type="entry name" value="YgfZ/GcvT"/>
</dbReference>
<evidence type="ECO:0000313" key="6">
    <source>
        <dbReference type="RefSeq" id="XP_021858570.2"/>
    </source>
</evidence>
<dbReference type="PANTHER" id="PTHR22602:SF0">
    <property type="entry name" value="TRANSFERASE CAF17, MITOCHONDRIAL-RELATED"/>
    <property type="match status" value="1"/>
</dbReference>
<dbReference type="GeneID" id="110797763"/>
<evidence type="ECO:0000259" key="4">
    <source>
        <dbReference type="Pfam" id="PF25455"/>
    </source>
</evidence>
<sequence>MPRHKFSIFTHQALRFFSTQRTHLQNVGPLSSRLNSRSIIRFTGPDSVKFLQGMLTNDVRQFGEPVDDKVSNLSSSNMPTVGTLPVYAAMLTPQGRFLYDFFLYRPPRLDTKLDRTGSGPGPSPDEMELFADVDASMVDELIETLKRYRLRSKVDIDHMGDKFCCWQRYGGELSEKSLSVEEPEVAGVGYGGSIDSSSMSSSQGGECGWQWFKDPRLDCLGFRGIFPSGSPPPLVEADKEAAEENYQLWRLEKGVAEGPNEIPKGEAIPLEFNLAGLNAISFDKGCYVGQELVARTHHRGVIRKRVLPLKFVDDNGKEVEQKVAPGSVVVDGSSGKKVGAVTTALGSRGLGLLRLEEAFKGPNALAIQGNEDVKVVAVRPNWWPAEWFLDDTA</sequence>
<keyword evidence="6" id="KW-0808">Transferase</keyword>
<feature type="domain" description="CAF17 C-terminal" evidence="4">
    <location>
        <begin position="303"/>
        <end position="384"/>
    </location>
</feature>
<dbReference type="Gene3D" id="3.30.1360.120">
    <property type="entry name" value="Probable tRNA modification gtpase trme, domain 1"/>
    <property type="match status" value="1"/>
</dbReference>
<dbReference type="InterPro" id="IPR027266">
    <property type="entry name" value="TrmE/GcvT-like"/>
</dbReference>
<evidence type="ECO:0000256" key="3">
    <source>
        <dbReference type="ARBA" id="ARBA00023128"/>
    </source>
</evidence>
<comment type="subcellular location">
    <subcellularLocation>
        <location evidence="1">Mitochondrion</location>
    </subcellularLocation>
</comment>
<dbReference type="InterPro" id="IPR057460">
    <property type="entry name" value="CAF17_C"/>
</dbReference>
<evidence type="ECO:0000313" key="5">
    <source>
        <dbReference type="Proteomes" id="UP000813463"/>
    </source>
</evidence>
<dbReference type="RefSeq" id="XP_021858570.2">
    <property type="nucleotide sequence ID" value="XM_022002878.2"/>
</dbReference>
<gene>
    <name evidence="6" type="primary">LOC110797763</name>
</gene>
<evidence type="ECO:0000256" key="2">
    <source>
        <dbReference type="ARBA" id="ARBA00022946"/>
    </source>
</evidence>
<dbReference type="NCBIfam" id="TIGR03317">
    <property type="entry name" value="ygfZ_signature"/>
    <property type="match status" value="1"/>
</dbReference>
<proteinExistence type="predicted"/>